<reference evidence="9" key="1">
    <citation type="submission" date="2020-05" db="EMBL/GenBank/DDBJ databases">
        <authorList>
            <person name="Chiriac C."/>
            <person name="Salcher M."/>
            <person name="Ghai R."/>
            <person name="Kavagutti S V."/>
        </authorList>
    </citation>
    <scope>NUCLEOTIDE SEQUENCE</scope>
</reference>
<feature type="region of interest" description="Disordered" evidence="6">
    <location>
        <begin position="61"/>
        <end position="116"/>
    </location>
</feature>
<name>A0A6J6CTX6_9ZZZZ</name>
<organism evidence="9">
    <name type="scientific">freshwater metagenome</name>
    <dbReference type="NCBI Taxonomy" id="449393"/>
    <lineage>
        <taxon>unclassified sequences</taxon>
        <taxon>metagenomes</taxon>
        <taxon>ecological metagenomes</taxon>
    </lineage>
</organism>
<accession>A0A6J6CTX6</accession>
<evidence type="ECO:0000256" key="5">
    <source>
        <dbReference type="ARBA" id="ARBA00023136"/>
    </source>
</evidence>
<gene>
    <name evidence="9" type="ORF">UFOPK1537_00491</name>
</gene>
<keyword evidence="5 7" id="KW-0472">Membrane</keyword>
<comment type="subcellular location">
    <subcellularLocation>
        <location evidence="1">Cell membrane</location>
        <topology evidence="1">Multi-pass membrane protein</topology>
    </subcellularLocation>
</comment>
<keyword evidence="4 7" id="KW-1133">Transmembrane helix</keyword>
<keyword evidence="2" id="KW-1003">Cell membrane</keyword>
<evidence type="ECO:0000256" key="2">
    <source>
        <dbReference type="ARBA" id="ARBA00022475"/>
    </source>
</evidence>
<dbReference type="GO" id="GO:0005886">
    <property type="term" value="C:plasma membrane"/>
    <property type="evidence" value="ECO:0007669"/>
    <property type="project" value="UniProtKB-SubCell"/>
</dbReference>
<feature type="compositionally biased region" description="Basic and acidic residues" evidence="6">
    <location>
        <begin position="81"/>
        <end position="100"/>
    </location>
</feature>
<sequence length="116" mass="12957">MVRGLLFLFAVWLLFTVFVTVFAASAKKNEVRNLPKWSWILICLFVPFVGGLLYLVLGRPAGGPKPRFGRTKTVAPDDDPTFLRDLSEKLDKEKPQQDKSDEPDEDSGDGASKDKS</sequence>
<evidence type="ECO:0000256" key="7">
    <source>
        <dbReference type="SAM" id="Phobius"/>
    </source>
</evidence>
<evidence type="ECO:0000256" key="6">
    <source>
        <dbReference type="SAM" id="MobiDB-lite"/>
    </source>
</evidence>
<feature type="transmembrane region" description="Helical" evidence="7">
    <location>
        <begin position="39"/>
        <end position="57"/>
    </location>
</feature>
<evidence type="ECO:0000313" key="9">
    <source>
        <dbReference type="EMBL" id="CAB4553879.1"/>
    </source>
</evidence>
<keyword evidence="3 7" id="KW-0812">Transmembrane</keyword>
<dbReference type="InterPro" id="IPR027379">
    <property type="entry name" value="CLS_N"/>
</dbReference>
<evidence type="ECO:0000256" key="1">
    <source>
        <dbReference type="ARBA" id="ARBA00004651"/>
    </source>
</evidence>
<feature type="domain" description="Cardiolipin synthase N-terminal" evidence="8">
    <location>
        <begin position="10"/>
        <end position="59"/>
    </location>
</feature>
<evidence type="ECO:0000259" key="8">
    <source>
        <dbReference type="Pfam" id="PF13396"/>
    </source>
</evidence>
<dbReference type="Pfam" id="PF13396">
    <property type="entry name" value="PLDc_N"/>
    <property type="match status" value="1"/>
</dbReference>
<dbReference type="EMBL" id="CAEZSX010000060">
    <property type="protein sequence ID" value="CAB4553879.1"/>
    <property type="molecule type" value="Genomic_DNA"/>
</dbReference>
<evidence type="ECO:0000256" key="4">
    <source>
        <dbReference type="ARBA" id="ARBA00022989"/>
    </source>
</evidence>
<dbReference type="AlphaFoldDB" id="A0A6J6CTX6"/>
<protein>
    <submittedName>
        <fullName evidence="9">Unannotated protein</fullName>
    </submittedName>
</protein>
<evidence type="ECO:0000256" key="3">
    <source>
        <dbReference type="ARBA" id="ARBA00022692"/>
    </source>
</evidence>
<proteinExistence type="predicted"/>